<comment type="caution">
    <text evidence="1">The sequence shown here is derived from an EMBL/GenBank/DDBJ whole genome shotgun (WGS) entry which is preliminary data.</text>
</comment>
<accession>A0A3M4L0F5</accession>
<organism evidence="1 2">
    <name type="scientific">Pseudomonas syringae pv. actinidiae</name>
    <dbReference type="NCBI Taxonomy" id="103796"/>
    <lineage>
        <taxon>Bacteria</taxon>
        <taxon>Pseudomonadati</taxon>
        <taxon>Pseudomonadota</taxon>
        <taxon>Gammaproteobacteria</taxon>
        <taxon>Pseudomonadales</taxon>
        <taxon>Pseudomonadaceae</taxon>
        <taxon>Pseudomonas</taxon>
        <taxon>Pseudomonas syringae</taxon>
    </lineage>
</organism>
<evidence type="ECO:0000313" key="2">
    <source>
        <dbReference type="Proteomes" id="UP000273140"/>
    </source>
</evidence>
<dbReference type="Proteomes" id="UP000273140">
    <property type="component" value="Unassembled WGS sequence"/>
</dbReference>
<reference evidence="1 2" key="1">
    <citation type="submission" date="2018-08" db="EMBL/GenBank/DDBJ databases">
        <title>Recombination of ecologically and evolutionarily significant loci maintains genetic cohesion in the Pseudomonas syringae species complex.</title>
        <authorList>
            <person name="Dillon M."/>
            <person name="Thakur S."/>
            <person name="Almeida R.N.D."/>
            <person name="Weir B.S."/>
            <person name="Guttman D.S."/>
        </authorList>
    </citation>
    <scope>NUCLEOTIDE SEQUENCE [LARGE SCALE GENOMIC DNA]</scope>
    <source>
        <strain evidence="1 2">ICMP 19074</strain>
    </source>
</reference>
<name>A0A3M4L0F5_PSESF</name>
<gene>
    <name evidence="1" type="ORF">ALQ07_04870</name>
</gene>
<protein>
    <submittedName>
        <fullName evidence="1">Uncharacterized protein</fullName>
    </submittedName>
</protein>
<dbReference type="EMBL" id="RBRB01000128">
    <property type="protein sequence ID" value="RMQ34893.1"/>
    <property type="molecule type" value="Genomic_DNA"/>
</dbReference>
<proteinExistence type="predicted"/>
<evidence type="ECO:0000313" key="1">
    <source>
        <dbReference type="EMBL" id="RMQ34893.1"/>
    </source>
</evidence>
<sequence length="1974" mass="217430">MCPVPSKNTYVLPRVSANQHRVGHLKYAEQSAMTDIYTPSPTSMPVAPQERLRHLLAAKGDEQLAAFLRRPRPEGFTLLEEIQILGAFSAFGRWADDNELLNTLKSLLFDVELNAFEDATERVTRSVSPENPESGLEHELAKAAFDIAQRQQREPRSTIARTERIDRTLGDYPRLLNTLRARLRDLKTGTCATNRVFLAVANDSPLFACVVHGSKVLQHFKALIRLTASLNLAGAIDEDLLRGVHRKELRYVLDLVNKKQMDFRQPFTCVLQVWPNGARPVYALQLLGVTASLQPVQSTLSDLHLRVIRLTDSLAPLASQLDTADARRHLTIRDDQAVSLHSLLDYYGIGIAPVATRHDLLAGVAALLPGESDVQHTALTPRLPFTIAEQQRFMLDTSQVYTFRQRSVQAHGTDDYGVIDVALKKEIQWHLGRCRALLNSQRHFGASLQDNENALLAMLQQAGGITLKLVVYDSDGHADVYREQHTVNPWSARDLSDYFDAARQALSSYMINTIRYGKAEGAINIERLIVEVIVPNPVLRSHPLTDIDIEAFDIRTKEPPYLYVDPLSAEAYDTIASRFVELTDELRGVQWDAGQSATLQRAACHLLAQHREGLPALPPEQHKAAYLKRLNDVVNTYYLVIAENLEVQQRLLVALQPTQPECVSRELCRYLGLNDHSWPVIARSAFDISYEAGWINSGTFFRHEESVGYRTLLSVLYDEDLRRELALADNRDEKLKLLAQALADKARYTASLDALQTKLVGLFDANIAFVNNGNLPSQLTTPQAAFTLEAENYAIKAADDYRALEAERIVLTSGTAAERLGDLEGLAISDSDRSIHCIELLTADEKTRLERSAQAFRQLLSARANNDDIQNMSTSAQHVLQVLHQVGGLLPVVGNFINLGFDIYDGNDEGIALDAINIVAELVLCKLRAVPPRVLGTLMLQGTNVWTMAQQIQALAEAVEANDYETSVTTFGFLLIGMRSALHCGISAVKGIKSAALRNKQTGVEQVLPGTPDLAETSDSHERSNVIEHDAVGDDPVSKQTSADSPYWRVAEDGQISEHQTGRKVASVDWNGNAMVEGGARAVLLGGISEKIYMLNGLACRTVNGIAGPELRPLHALDLEAGQWRKHPESTADAPQLSRFAHTEAFPSGFSGRPERFLAPANTVSWYDNCVATLEKVPARLIDAQGGSTRQDTALGVIEHKYVTEREGHVEVLEHAGSTAGTTRFIRADGSRLDVDGTLPAIAHYKPDIQAHIVAAQGMFVTVQISDTLEGLAGRKNVAGVLATLSDGSGQELVIEADRGVHYRGTVASEDFLALAPGETLHDQQPVALTMKKISSQADPKRALPHLWHHQSEYRSGLAHDDFALELFYGAKAANEAYARNPQWVATNIEAVAKIKSRLPSSITSVENPFYVLDTPEELAILFAARNQAALANTLLGHTVEWGAASKPRSLGLGEKILRQVRLINPLMAAHESIPALASERGTFVRQLQESLAQNNLMMVEAHLKSGEKAWFAHSAAKQLGMLAGHLQDEFYLSHSGSVIDHVEACFPDPGRIESIAVLSLNDVSETDARRIFLSSQRGYTYESVTSLEQPAEPAHLSGAELQLHIDDAVYPERARGVGIACAEVDLSDAVVVSAGPKRGSYSIDGRDYIKLDNGRVYRAVWNERNSVFQLVPPQGRSRAETLMLPWVRNIGGHEFTLINRPALRGGNTSDQTVCNIRTRRYAYKTATRERFATQDTSGGTLQVHHEDLNIMDDNVLVPGKLNVPSSLFHTIRPDRNGYVRLEPKAAAPESCISSTEFLVSRYAGGTTSFDYEGERLGVATPVVPNVEVVALQDGQQVKLNISTTPLEGWIKAQGYSDYFTGDQALPDIGEGIGFIERDVLEGSPSSDYPFHFMFVAGKVLDSNGQVIGVLASDLSEAERETHREVATTPLPASRNWNIRLFPSIDDMRGAPAPDSHYYAKEHYYSVLVRAVRE</sequence>